<dbReference type="InterPro" id="IPR002110">
    <property type="entry name" value="Ankyrin_rpt"/>
</dbReference>
<dbReference type="GO" id="GO:0016740">
    <property type="term" value="F:transferase activity"/>
    <property type="evidence" value="ECO:0007669"/>
    <property type="project" value="UniProtKB-KW"/>
</dbReference>
<keyword evidence="1" id="KW-0677">Repeat</keyword>
<name>A0A3B0JG30_9RICK</name>
<dbReference type="PANTHER" id="PTHR23206">
    <property type="entry name" value="MASK PROTEIN"/>
    <property type="match status" value="1"/>
</dbReference>
<dbReference type="InterPro" id="IPR051631">
    <property type="entry name" value="Ankyrin-KH/SAM_domain"/>
</dbReference>
<feature type="repeat" description="ANK" evidence="3">
    <location>
        <begin position="419"/>
        <end position="452"/>
    </location>
</feature>
<keyword evidence="4" id="KW-0808">Transferase</keyword>
<dbReference type="PROSITE" id="PS50297">
    <property type="entry name" value="ANK_REP_REGION"/>
    <property type="match status" value="6"/>
</dbReference>
<evidence type="ECO:0000313" key="4">
    <source>
        <dbReference type="EMBL" id="SPP34172.1"/>
    </source>
</evidence>
<dbReference type="PRINTS" id="PR01415">
    <property type="entry name" value="ANKYRIN"/>
</dbReference>
<feature type="repeat" description="ANK" evidence="3">
    <location>
        <begin position="188"/>
        <end position="222"/>
    </location>
</feature>
<reference evidence="4" key="1">
    <citation type="submission" date="2018-04" db="EMBL/GenBank/DDBJ databases">
        <authorList>
            <person name="Go L.Y."/>
            <person name="Mitchell J.A."/>
        </authorList>
    </citation>
    <scope>NUCLEOTIDE SEQUENCE</scope>
    <source>
        <strain evidence="4">WBAF</strain>
    </source>
</reference>
<dbReference type="Pfam" id="PF12796">
    <property type="entry name" value="Ank_2"/>
    <property type="match status" value="2"/>
</dbReference>
<dbReference type="Pfam" id="PF13857">
    <property type="entry name" value="Ank_5"/>
    <property type="match status" value="1"/>
</dbReference>
<dbReference type="GO" id="GO:0005737">
    <property type="term" value="C:cytoplasm"/>
    <property type="evidence" value="ECO:0007669"/>
    <property type="project" value="TreeGrafter"/>
</dbReference>
<feature type="repeat" description="ANK" evidence="3">
    <location>
        <begin position="89"/>
        <end position="121"/>
    </location>
</feature>
<evidence type="ECO:0000256" key="1">
    <source>
        <dbReference type="ARBA" id="ARBA00022737"/>
    </source>
</evidence>
<dbReference type="AlphaFoldDB" id="A0A3B0JG30"/>
<feature type="repeat" description="ANK" evidence="3">
    <location>
        <begin position="56"/>
        <end position="88"/>
    </location>
</feature>
<keyword evidence="2 3" id="KW-0040">ANK repeat</keyword>
<gene>
    <name evidence="4" type="primary">ankX_9</name>
    <name evidence="4" type="ORF">WBAF_0968</name>
</gene>
<sequence length="869" mass="98270">MKHKQLLKILRTVNANSDLNENNIIEKIKEKLEKKDLGTYEEWEDSLFNINYTFDDQSTLLHIAARNDLVNIAELLIKKGGNVNTADQDGWTPLHFATASGSIGVVEILIAHKASVDAVNKVKITPLHAAVRSGYTEIIKVLIANGANVNTADQNGCTPLHCAAHNANKEIVEFLLDTGANVDAVSQAKSTALHHAVSAENCQVEIVEAILKKKADVDMADKYGRTPLCWAIRNGYSEIARILLSNKANPLLGHKSFNTLKLLIELIKNDFKHSKKAEETQQQEDDEYELIKYSLVLRNDCSLTDIAERGAFGKLISTWLVDMSNLTESQKELNKKFLSTFKDFPHVTYKDYKNDVEKIKKFLLDHKSNQDLKTILNLKRGESKLTILHILSIMECSNAGEFIDLLLNSGADPNEKDDTGRTPLHYATRSDHCDTIIKLLLKNGANPDVQDNKGKTPLEIAINNPNYYIKKCFLTDNEKSLLKKLRSASGNSTKLQELLSEQRNIQDFERICQLFNLEKESQIFTKDVLYETFRKKTQVDHNGKKHSHKSVNLWEGDFLLDDQDPCGYFDELNKAQDINQLERVVTEAIECGVRFNLTCEGNIYENTYESKYNFTDYVIRRISELKIFQVERDIEVASRIVCNLVKRGAVLETLSSIIVIDELEKFKDHKANLKEARKSYIHYSLRFLEAAKNATTGKVKEAKMDNLTFYWKYSSGSIVVVPIITNSDESTEFRRDVIAIGESEIEILTEGGIRNYTDIIGNIVLTFDTDLGKVDARLYPDVQDEGKIIVEVSNKEEILEKFKNYKEELGENCLLGGSSVYDAIKQGYFKGPEKVLEKDSIYHVSSSLENISLSPIVQQEKIPSRGCVA</sequence>
<protein>
    <submittedName>
        <fullName evidence="4">Phosphocholine transferase AnkX</fullName>
        <ecNumber evidence="4">2.7.1.-</ecNumber>
    </submittedName>
</protein>
<dbReference type="SUPFAM" id="SSF48403">
    <property type="entry name" value="Ankyrin repeat"/>
    <property type="match status" value="2"/>
</dbReference>
<dbReference type="PANTHER" id="PTHR23206:SF7">
    <property type="entry name" value="PROTEIN KINASE DOMAIN-CONTAINING PROTEIN"/>
    <property type="match status" value="1"/>
</dbReference>
<feature type="repeat" description="ANK" evidence="3">
    <location>
        <begin position="223"/>
        <end position="255"/>
    </location>
</feature>
<feature type="repeat" description="ANK" evidence="3">
    <location>
        <begin position="122"/>
        <end position="154"/>
    </location>
</feature>
<proteinExistence type="predicted"/>
<accession>A0A3B0JG30</accession>
<dbReference type="PROSITE" id="PS50088">
    <property type="entry name" value="ANK_REPEAT"/>
    <property type="match status" value="7"/>
</dbReference>
<evidence type="ECO:0000256" key="3">
    <source>
        <dbReference type="PROSITE-ProRule" id="PRU00023"/>
    </source>
</evidence>
<dbReference type="Gene3D" id="1.25.40.20">
    <property type="entry name" value="Ankyrin repeat-containing domain"/>
    <property type="match status" value="3"/>
</dbReference>
<dbReference type="EC" id="2.7.1.-" evidence="4"/>
<dbReference type="SMART" id="SM00248">
    <property type="entry name" value="ANK"/>
    <property type="match status" value="9"/>
</dbReference>
<evidence type="ECO:0000256" key="2">
    <source>
        <dbReference type="ARBA" id="ARBA00023043"/>
    </source>
</evidence>
<organism evidence="4">
    <name type="scientific">Wolbachia endosymbiont of Aleurodicus floccissimus</name>
    <dbReference type="NCBI Taxonomy" id="2152762"/>
    <lineage>
        <taxon>Bacteria</taxon>
        <taxon>Pseudomonadati</taxon>
        <taxon>Pseudomonadota</taxon>
        <taxon>Alphaproteobacteria</taxon>
        <taxon>Rickettsiales</taxon>
        <taxon>Anaplasmataceae</taxon>
        <taxon>Wolbachieae</taxon>
        <taxon>Wolbachia</taxon>
    </lineage>
</organism>
<dbReference type="Pfam" id="PF13637">
    <property type="entry name" value="Ank_4"/>
    <property type="match status" value="1"/>
</dbReference>
<dbReference type="InterPro" id="IPR036770">
    <property type="entry name" value="Ankyrin_rpt-contain_sf"/>
</dbReference>
<dbReference type="EMBL" id="OUNF01000260">
    <property type="protein sequence ID" value="SPP34172.1"/>
    <property type="molecule type" value="Genomic_DNA"/>
</dbReference>
<feature type="repeat" description="ANK" evidence="3">
    <location>
        <begin position="155"/>
        <end position="187"/>
    </location>
</feature>